<accession>A0AAW1VD35</accession>
<feature type="compositionally biased region" description="Basic residues" evidence="1">
    <location>
        <begin position="60"/>
        <end position="77"/>
    </location>
</feature>
<gene>
    <name evidence="2" type="ORF">WA026_021545</name>
</gene>
<evidence type="ECO:0000313" key="3">
    <source>
        <dbReference type="Proteomes" id="UP001431783"/>
    </source>
</evidence>
<organism evidence="2 3">
    <name type="scientific">Henosepilachna vigintioctopunctata</name>
    <dbReference type="NCBI Taxonomy" id="420089"/>
    <lineage>
        <taxon>Eukaryota</taxon>
        <taxon>Metazoa</taxon>
        <taxon>Ecdysozoa</taxon>
        <taxon>Arthropoda</taxon>
        <taxon>Hexapoda</taxon>
        <taxon>Insecta</taxon>
        <taxon>Pterygota</taxon>
        <taxon>Neoptera</taxon>
        <taxon>Endopterygota</taxon>
        <taxon>Coleoptera</taxon>
        <taxon>Polyphaga</taxon>
        <taxon>Cucujiformia</taxon>
        <taxon>Coccinelloidea</taxon>
        <taxon>Coccinellidae</taxon>
        <taxon>Epilachninae</taxon>
        <taxon>Epilachnini</taxon>
        <taxon>Henosepilachna</taxon>
    </lineage>
</organism>
<evidence type="ECO:0000313" key="2">
    <source>
        <dbReference type="EMBL" id="KAK9892690.1"/>
    </source>
</evidence>
<sequence>MFDHLTRYLKFSIHIVHPSSARRIRVDTSVLTSTPYKKYLEEEANKRIDIEQKKSLKERKKFKKTVTNKQNAKRKKQKISDSSENESDTECHFCTESYSEDNEGEVWIRCVMCLKWGHEACAGVDNVDEGNFTCDICLSGKQFVSVKKFLRL</sequence>
<dbReference type="AlphaFoldDB" id="A0AAW1VD35"/>
<protein>
    <recommendedName>
        <fullName evidence="4">Zinc finger PHD-type domain-containing protein</fullName>
    </recommendedName>
</protein>
<reference evidence="2 3" key="1">
    <citation type="submission" date="2023-03" db="EMBL/GenBank/DDBJ databases">
        <title>Genome insight into feeding habits of ladybird beetles.</title>
        <authorList>
            <person name="Li H.-S."/>
            <person name="Huang Y.-H."/>
            <person name="Pang H."/>
        </authorList>
    </citation>
    <scope>NUCLEOTIDE SEQUENCE [LARGE SCALE GENOMIC DNA]</scope>
    <source>
        <strain evidence="2">SYSU_2023b</strain>
        <tissue evidence="2">Whole body</tissue>
    </source>
</reference>
<comment type="caution">
    <text evidence="2">The sequence shown here is derived from an EMBL/GenBank/DDBJ whole genome shotgun (WGS) entry which is preliminary data.</text>
</comment>
<dbReference type="InterPro" id="IPR011011">
    <property type="entry name" value="Znf_FYVE_PHD"/>
</dbReference>
<keyword evidence="3" id="KW-1185">Reference proteome</keyword>
<evidence type="ECO:0008006" key="4">
    <source>
        <dbReference type="Google" id="ProtNLM"/>
    </source>
</evidence>
<evidence type="ECO:0000256" key="1">
    <source>
        <dbReference type="SAM" id="MobiDB-lite"/>
    </source>
</evidence>
<dbReference type="EMBL" id="JARQZJ010000137">
    <property type="protein sequence ID" value="KAK9892690.1"/>
    <property type="molecule type" value="Genomic_DNA"/>
</dbReference>
<dbReference type="Proteomes" id="UP001431783">
    <property type="component" value="Unassembled WGS sequence"/>
</dbReference>
<name>A0AAW1VD35_9CUCU</name>
<feature type="region of interest" description="Disordered" evidence="1">
    <location>
        <begin position="60"/>
        <end position="89"/>
    </location>
</feature>
<dbReference type="SUPFAM" id="SSF57903">
    <property type="entry name" value="FYVE/PHD zinc finger"/>
    <property type="match status" value="1"/>
</dbReference>
<proteinExistence type="predicted"/>
<dbReference type="InterPro" id="IPR013083">
    <property type="entry name" value="Znf_RING/FYVE/PHD"/>
</dbReference>
<dbReference type="Gene3D" id="3.30.40.10">
    <property type="entry name" value="Zinc/RING finger domain, C3HC4 (zinc finger)"/>
    <property type="match status" value="1"/>
</dbReference>